<name>A0A5E6ZTV0_PSEFL</name>
<dbReference type="EMBL" id="CABVHW010000001">
    <property type="protein sequence ID" value="VVN69179.1"/>
    <property type="molecule type" value="Genomic_DNA"/>
</dbReference>
<reference evidence="1 2" key="1">
    <citation type="submission" date="2019-09" db="EMBL/GenBank/DDBJ databases">
        <authorList>
            <person name="Chandra G."/>
            <person name="Truman W A."/>
        </authorList>
    </citation>
    <scope>NUCLEOTIDE SEQUENCE [LARGE SCALE GENOMIC DNA]</scope>
    <source>
        <strain evidence="1">PS710</strain>
    </source>
</reference>
<proteinExistence type="predicted"/>
<dbReference type="Proteomes" id="UP000381093">
    <property type="component" value="Unassembled WGS sequence"/>
</dbReference>
<organism evidence="1 2">
    <name type="scientific">Pseudomonas fluorescens</name>
    <dbReference type="NCBI Taxonomy" id="294"/>
    <lineage>
        <taxon>Bacteria</taxon>
        <taxon>Pseudomonadati</taxon>
        <taxon>Pseudomonadota</taxon>
        <taxon>Gammaproteobacteria</taxon>
        <taxon>Pseudomonadales</taxon>
        <taxon>Pseudomonadaceae</taxon>
        <taxon>Pseudomonas</taxon>
    </lineage>
</organism>
<accession>A0A5E6ZTV0</accession>
<sequence length="55" mass="6623">MSSAPKHGWKWAYEKLRGLHCSRRTAFYRATLYAIRGDTGSFYVDRSWEKVRLRR</sequence>
<evidence type="ECO:0000313" key="2">
    <source>
        <dbReference type="Proteomes" id="UP000381093"/>
    </source>
</evidence>
<gene>
    <name evidence="1" type="ORF">PS710_00306</name>
</gene>
<protein>
    <submittedName>
        <fullName evidence="1">Uncharacterized protein</fullName>
    </submittedName>
</protein>
<dbReference type="AlphaFoldDB" id="A0A5E6ZTV0"/>
<evidence type="ECO:0000313" key="1">
    <source>
        <dbReference type="EMBL" id="VVN69179.1"/>
    </source>
</evidence>